<evidence type="ECO:0000313" key="1">
    <source>
        <dbReference type="EMBL" id="SIT49124.1"/>
    </source>
</evidence>
<accession>A0A1N7SNY6</accession>
<keyword evidence="2" id="KW-1185">Reference proteome</keyword>
<dbReference type="AlphaFoldDB" id="A0A1N7SNY6"/>
<dbReference type="Proteomes" id="UP000195569">
    <property type="component" value="Unassembled WGS sequence"/>
</dbReference>
<dbReference type="RefSeq" id="WP_087738274.1">
    <property type="nucleotide sequence ID" value="NZ_CYGY02000067.1"/>
</dbReference>
<dbReference type="OrthoDB" id="8926035at2"/>
<protein>
    <submittedName>
        <fullName evidence="1">Uncharacterized protein</fullName>
    </submittedName>
</protein>
<gene>
    <name evidence="1" type="ORF">BN2476_670129</name>
</gene>
<proteinExistence type="predicted"/>
<sequence length="142" mass="15706">MESRKFLTHQQIFDRAVAHLFCQGQAALLPHGGGAYRGYCGGCPVGSFIKPRDYMTAMEGVPVRFIGKQSTDAIPAYMDVGVAALRKALLRAHINVYDPATIELLSCLQNVHDVFGKWEWRERLQSIARHFGLSACQLKAAA</sequence>
<reference evidence="1" key="1">
    <citation type="submission" date="2016-12" db="EMBL/GenBank/DDBJ databases">
        <authorList>
            <person name="Moulin L."/>
        </authorList>
    </citation>
    <scope>NUCLEOTIDE SEQUENCE [LARGE SCALE GENOMIC DNA]</scope>
    <source>
        <strain evidence="1">STM 7183</strain>
    </source>
</reference>
<comment type="caution">
    <text evidence="1">The sequence shown here is derived from an EMBL/GenBank/DDBJ whole genome shotgun (WGS) entry which is preliminary data.</text>
</comment>
<dbReference type="EMBL" id="CYGY02000067">
    <property type="protein sequence ID" value="SIT49124.1"/>
    <property type="molecule type" value="Genomic_DNA"/>
</dbReference>
<evidence type="ECO:0000313" key="2">
    <source>
        <dbReference type="Proteomes" id="UP000195569"/>
    </source>
</evidence>
<name>A0A1N7SNY6_9BURK</name>
<organism evidence="1 2">
    <name type="scientific">Paraburkholderia piptadeniae</name>
    <dbReference type="NCBI Taxonomy" id="1701573"/>
    <lineage>
        <taxon>Bacteria</taxon>
        <taxon>Pseudomonadati</taxon>
        <taxon>Pseudomonadota</taxon>
        <taxon>Betaproteobacteria</taxon>
        <taxon>Burkholderiales</taxon>
        <taxon>Burkholderiaceae</taxon>
        <taxon>Paraburkholderia</taxon>
    </lineage>
</organism>